<keyword evidence="3 5" id="KW-1133">Transmembrane helix</keyword>
<evidence type="ECO:0000256" key="4">
    <source>
        <dbReference type="ARBA" id="ARBA00023136"/>
    </source>
</evidence>
<organism evidence="7 8">
    <name type="scientific">Pseudomonas gingeri</name>
    <dbReference type="NCBI Taxonomy" id="117681"/>
    <lineage>
        <taxon>Bacteria</taxon>
        <taxon>Pseudomonadati</taxon>
        <taxon>Pseudomonadota</taxon>
        <taxon>Gammaproteobacteria</taxon>
        <taxon>Pseudomonadales</taxon>
        <taxon>Pseudomonadaceae</taxon>
        <taxon>Pseudomonas</taxon>
    </lineage>
</organism>
<proteinExistence type="predicted"/>
<evidence type="ECO:0000313" key="7">
    <source>
        <dbReference type="EMBL" id="NWB98474.1"/>
    </source>
</evidence>
<dbReference type="AlphaFoldDB" id="A0A7Y7XEJ2"/>
<feature type="transmembrane region" description="Helical" evidence="5">
    <location>
        <begin position="77"/>
        <end position="95"/>
    </location>
</feature>
<feature type="domain" description="Integral membrane bound transporter" evidence="6">
    <location>
        <begin position="213"/>
        <end position="339"/>
    </location>
</feature>
<sequence length="364" mass="38403">MQQPVTSKTTAILRRLADAGRARQIHMADLSRGGIACAVPAILAVYCHNPLLGWSAIAAFWSCISLPDGRFVNRCRFALVFSLAGAFASGLGVWSAACAPLMIGLAAVIGFCGAFASVAGKRISVPALLVATAFAVSTAVAGNSLEHAVGYACYFLYGSLWASGINLLSWRPGERAVLPDEPPAPLSSLLRQHLNLGSHGFLHGVCVALATAIAVAAVHYCAVDHGYWMTLTVLLISQPGFAATLKVSVERVAGTLLGALIAMLLGHFIHSPLLMAWLILPLSIGTLACRNISYLAFTLFLTPHFILVAQLGQPGDAEIGLTYLRVLNSLAAALLVIMIALVARPLWKKRDRQEPSAGSKARSS</sequence>
<keyword evidence="2 5" id="KW-0812">Transmembrane</keyword>
<comment type="caution">
    <text evidence="7">The sequence shown here is derived from an EMBL/GenBank/DDBJ whole genome shotgun (WGS) entry which is preliminary data.</text>
</comment>
<evidence type="ECO:0000256" key="1">
    <source>
        <dbReference type="ARBA" id="ARBA00004141"/>
    </source>
</evidence>
<evidence type="ECO:0000256" key="2">
    <source>
        <dbReference type="ARBA" id="ARBA00022692"/>
    </source>
</evidence>
<gene>
    <name evidence="7" type="ORF">HX882_21475</name>
</gene>
<evidence type="ECO:0000256" key="3">
    <source>
        <dbReference type="ARBA" id="ARBA00022989"/>
    </source>
</evidence>
<evidence type="ECO:0000313" key="8">
    <source>
        <dbReference type="Proteomes" id="UP000539985"/>
    </source>
</evidence>
<feature type="transmembrane region" description="Helical" evidence="5">
    <location>
        <begin position="200"/>
        <end position="220"/>
    </location>
</feature>
<dbReference type="RefSeq" id="WP_177104137.1">
    <property type="nucleotide sequence ID" value="NZ_JACAQB010000011.1"/>
</dbReference>
<dbReference type="Proteomes" id="UP000539985">
    <property type="component" value="Unassembled WGS sequence"/>
</dbReference>
<accession>A0A7Y7XEJ2</accession>
<evidence type="ECO:0000259" key="6">
    <source>
        <dbReference type="Pfam" id="PF13515"/>
    </source>
</evidence>
<dbReference type="Pfam" id="PF13515">
    <property type="entry name" value="FUSC_2"/>
    <property type="match status" value="1"/>
</dbReference>
<feature type="transmembrane region" description="Helical" evidence="5">
    <location>
        <begin position="292"/>
        <end position="311"/>
    </location>
</feature>
<dbReference type="EMBL" id="JACAQB010000011">
    <property type="protein sequence ID" value="NWB98474.1"/>
    <property type="molecule type" value="Genomic_DNA"/>
</dbReference>
<feature type="transmembrane region" description="Helical" evidence="5">
    <location>
        <begin position="256"/>
        <end position="280"/>
    </location>
</feature>
<dbReference type="InterPro" id="IPR049453">
    <property type="entry name" value="Memb_transporter_dom"/>
</dbReference>
<keyword evidence="4 5" id="KW-0472">Membrane</keyword>
<comment type="subcellular location">
    <subcellularLocation>
        <location evidence="1">Membrane</location>
        <topology evidence="1">Multi-pass membrane protein</topology>
    </subcellularLocation>
</comment>
<dbReference type="GO" id="GO:0016020">
    <property type="term" value="C:membrane"/>
    <property type="evidence" value="ECO:0007669"/>
    <property type="project" value="UniProtKB-SubCell"/>
</dbReference>
<feature type="transmembrane region" description="Helical" evidence="5">
    <location>
        <begin position="101"/>
        <end position="118"/>
    </location>
</feature>
<reference evidence="7 8" key="1">
    <citation type="submission" date="2020-04" db="EMBL/GenBank/DDBJ databases">
        <title>Molecular characterization of pseudomonads from Agaricus bisporus reveal novel blotch 2 pathogens in Western Europe.</title>
        <authorList>
            <person name="Taparia T."/>
            <person name="Krijger M."/>
            <person name="Haynes E."/>
            <person name="Elpinstone J.G."/>
            <person name="Noble R."/>
            <person name="Van Der Wolf J."/>
        </authorList>
    </citation>
    <scope>NUCLEOTIDE SEQUENCE [LARGE SCALE GENOMIC DNA]</scope>
    <source>
        <strain evidence="7 8">H7001</strain>
    </source>
</reference>
<protein>
    <submittedName>
        <fullName evidence="7">FUSC family protein</fullName>
    </submittedName>
</protein>
<feature type="transmembrane region" description="Helical" evidence="5">
    <location>
        <begin position="323"/>
        <end position="343"/>
    </location>
</feature>
<feature type="transmembrane region" description="Helical" evidence="5">
    <location>
        <begin position="148"/>
        <end position="168"/>
    </location>
</feature>
<evidence type="ECO:0000256" key="5">
    <source>
        <dbReference type="SAM" id="Phobius"/>
    </source>
</evidence>
<name>A0A7Y7XEJ2_9PSED</name>
<feature type="transmembrane region" description="Helical" evidence="5">
    <location>
        <begin position="125"/>
        <end position="142"/>
    </location>
</feature>